<evidence type="ECO:0000256" key="2">
    <source>
        <dbReference type="ARBA" id="ARBA00022448"/>
    </source>
</evidence>
<evidence type="ECO:0000256" key="7">
    <source>
        <dbReference type="ARBA" id="ARBA00023136"/>
    </source>
</evidence>
<comment type="caution">
    <text evidence="11">The sequence shown here is derived from an EMBL/GenBank/DDBJ whole genome shotgun (WGS) entry which is preliminary data.</text>
</comment>
<dbReference type="EMBL" id="JACIEW010000001">
    <property type="protein sequence ID" value="MBB4051237.1"/>
    <property type="molecule type" value="Genomic_DNA"/>
</dbReference>
<accession>A0A7W6NAS6</accession>
<feature type="transmembrane region" description="Helical" evidence="9">
    <location>
        <begin position="51"/>
        <end position="70"/>
    </location>
</feature>
<keyword evidence="7 9" id="KW-0472">Membrane</keyword>
<dbReference type="PANTHER" id="PTHR35011:SF2">
    <property type="entry name" value="2,3-DIKETO-L-GULONATE TRAP TRANSPORTER SMALL PERMEASE PROTEIN YIAM"/>
    <property type="match status" value="1"/>
</dbReference>
<comment type="subcellular location">
    <subcellularLocation>
        <location evidence="1 9">Cell inner membrane</location>
        <topology evidence="1 9">Multi-pass membrane protein</topology>
    </subcellularLocation>
</comment>
<keyword evidence="4 9" id="KW-0997">Cell inner membrane</keyword>
<organism evidence="11 12">
    <name type="scientific">Devosia subaequoris</name>
    <dbReference type="NCBI Taxonomy" id="395930"/>
    <lineage>
        <taxon>Bacteria</taxon>
        <taxon>Pseudomonadati</taxon>
        <taxon>Pseudomonadota</taxon>
        <taxon>Alphaproteobacteria</taxon>
        <taxon>Hyphomicrobiales</taxon>
        <taxon>Devosiaceae</taxon>
        <taxon>Devosia</taxon>
    </lineage>
</organism>
<reference evidence="11 12" key="1">
    <citation type="submission" date="2020-08" db="EMBL/GenBank/DDBJ databases">
        <title>Genomic Encyclopedia of Type Strains, Phase IV (KMG-IV): sequencing the most valuable type-strain genomes for metagenomic binning, comparative biology and taxonomic classification.</title>
        <authorList>
            <person name="Goeker M."/>
        </authorList>
    </citation>
    <scope>NUCLEOTIDE SEQUENCE [LARGE SCALE GENOMIC DNA]</scope>
    <source>
        <strain evidence="11 12">DSM 23447</strain>
    </source>
</reference>
<dbReference type="Proteomes" id="UP000547011">
    <property type="component" value="Unassembled WGS sequence"/>
</dbReference>
<name>A0A7W6NAS6_9HYPH</name>
<evidence type="ECO:0000256" key="8">
    <source>
        <dbReference type="ARBA" id="ARBA00038436"/>
    </source>
</evidence>
<dbReference type="RefSeq" id="WP_183309949.1">
    <property type="nucleotide sequence ID" value="NZ_JACIEW010000001.1"/>
</dbReference>
<keyword evidence="6 9" id="KW-1133">Transmembrane helix</keyword>
<keyword evidence="2 9" id="KW-0813">Transport</keyword>
<comment type="function">
    <text evidence="9">Part of the tripartite ATP-independent periplasmic (TRAP) transport system.</text>
</comment>
<comment type="subunit">
    <text evidence="9">The complex comprises the extracytoplasmic solute receptor protein and the two transmembrane proteins.</text>
</comment>
<dbReference type="GO" id="GO:0005886">
    <property type="term" value="C:plasma membrane"/>
    <property type="evidence" value="ECO:0007669"/>
    <property type="project" value="UniProtKB-SubCell"/>
</dbReference>
<feature type="transmembrane region" description="Helical" evidence="9">
    <location>
        <begin position="15"/>
        <end position="39"/>
    </location>
</feature>
<sequence length="163" mass="19011">MNANLKSLFSTLRKLADLLGVLFFVVAFGGFIAQVFMRYVMNRPLAWTEEFVMIAFIWAVFWAAAFMVRIKEHVSFDVLYDVLSDNGRRAFAIFAMVVLLIAFGLLIPHTWDYLTFLTRKNSPVMRLPMEWIYGCYLVFLVSFTGQGLHRLFGLMGRNWRHHI</sequence>
<evidence type="ECO:0000256" key="1">
    <source>
        <dbReference type="ARBA" id="ARBA00004429"/>
    </source>
</evidence>
<dbReference type="PANTHER" id="PTHR35011">
    <property type="entry name" value="2,3-DIKETO-L-GULONATE TRAP TRANSPORTER SMALL PERMEASE PROTEIN YIAM"/>
    <property type="match status" value="1"/>
</dbReference>
<evidence type="ECO:0000256" key="5">
    <source>
        <dbReference type="ARBA" id="ARBA00022692"/>
    </source>
</evidence>
<feature type="transmembrane region" description="Helical" evidence="9">
    <location>
        <begin position="131"/>
        <end position="152"/>
    </location>
</feature>
<dbReference type="GO" id="GO:0022857">
    <property type="term" value="F:transmembrane transporter activity"/>
    <property type="evidence" value="ECO:0007669"/>
    <property type="project" value="UniProtKB-UniRule"/>
</dbReference>
<evidence type="ECO:0000313" key="12">
    <source>
        <dbReference type="Proteomes" id="UP000547011"/>
    </source>
</evidence>
<evidence type="ECO:0000256" key="4">
    <source>
        <dbReference type="ARBA" id="ARBA00022519"/>
    </source>
</evidence>
<dbReference type="InterPro" id="IPR055348">
    <property type="entry name" value="DctQ"/>
</dbReference>
<evidence type="ECO:0000256" key="6">
    <source>
        <dbReference type="ARBA" id="ARBA00022989"/>
    </source>
</evidence>
<keyword evidence="5 9" id="KW-0812">Transmembrane</keyword>
<dbReference type="AlphaFoldDB" id="A0A7W6NAS6"/>
<keyword evidence="3" id="KW-1003">Cell membrane</keyword>
<dbReference type="GO" id="GO:0015740">
    <property type="term" value="P:C4-dicarboxylate transport"/>
    <property type="evidence" value="ECO:0007669"/>
    <property type="project" value="TreeGrafter"/>
</dbReference>
<feature type="domain" description="Tripartite ATP-independent periplasmic transporters DctQ component" evidence="10">
    <location>
        <begin position="31"/>
        <end position="154"/>
    </location>
</feature>
<proteinExistence type="inferred from homology"/>
<evidence type="ECO:0000256" key="3">
    <source>
        <dbReference type="ARBA" id="ARBA00022475"/>
    </source>
</evidence>
<comment type="similarity">
    <text evidence="8 9">Belongs to the TRAP transporter small permease family.</text>
</comment>
<protein>
    <recommendedName>
        <fullName evidence="9">TRAP transporter small permease protein</fullName>
    </recommendedName>
</protein>
<evidence type="ECO:0000313" key="11">
    <source>
        <dbReference type="EMBL" id="MBB4051237.1"/>
    </source>
</evidence>
<keyword evidence="12" id="KW-1185">Reference proteome</keyword>
<evidence type="ECO:0000256" key="9">
    <source>
        <dbReference type="RuleBase" id="RU369079"/>
    </source>
</evidence>
<evidence type="ECO:0000259" key="10">
    <source>
        <dbReference type="Pfam" id="PF04290"/>
    </source>
</evidence>
<gene>
    <name evidence="11" type="ORF">GGR20_000855</name>
</gene>
<dbReference type="Pfam" id="PF04290">
    <property type="entry name" value="DctQ"/>
    <property type="match status" value="1"/>
</dbReference>
<feature type="transmembrane region" description="Helical" evidence="9">
    <location>
        <begin position="91"/>
        <end position="111"/>
    </location>
</feature>
<dbReference type="InterPro" id="IPR007387">
    <property type="entry name" value="TRAP_DctQ"/>
</dbReference>